<dbReference type="PATRIC" id="fig|1235795.3.peg.827"/>
<dbReference type="Pfam" id="PF13476">
    <property type="entry name" value="AAA_23"/>
    <property type="match status" value="1"/>
</dbReference>
<dbReference type="GO" id="GO:0016887">
    <property type="term" value="F:ATP hydrolysis activity"/>
    <property type="evidence" value="ECO:0007669"/>
    <property type="project" value="InterPro"/>
</dbReference>
<feature type="coiled-coil region" evidence="4">
    <location>
        <begin position="815"/>
        <end position="870"/>
    </location>
</feature>
<evidence type="ECO:0000313" key="7">
    <source>
        <dbReference type="Proteomes" id="UP000019598"/>
    </source>
</evidence>
<dbReference type="STRING" id="1235795.C812_00870"/>
<dbReference type="Proteomes" id="UP000019598">
    <property type="component" value="Unassembled WGS sequence"/>
</dbReference>
<dbReference type="InterPro" id="IPR027417">
    <property type="entry name" value="P-loop_NTPase"/>
</dbReference>
<dbReference type="Gene3D" id="3.40.50.300">
    <property type="entry name" value="P-loop containing nucleotide triphosphate hydrolases"/>
    <property type="match status" value="2"/>
</dbReference>
<dbReference type="SUPFAM" id="SSF52540">
    <property type="entry name" value="P-loop containing nucleoside triphosphate hydrolases"/>
    <property type="match status" value="1"/>
</dbReference>
<proteinExistence type="inferred from homology"/>
<evidence type="ECO:0000256" key="2">
    <source>
        <dbReference type="ARBA" id="ARBA00011322"/>
    </source>
</evidence>
<dbReference type="AlphaFoldDB" id="R9LGD2"/>
<organism evidence="6 7">
    <name type="scientific">Paenibacillus barengoltzii G22</name>
    <dbReference type="NCBI Taxonomy" id="1235795"/>
    <lineage>
        <taxon>Bacteria</taxon>
        <taxon>Bacillati</taxon>
        <taxon>Bacillota</taxon>
        <taxon>Bacilli</taxon>
        <taxon>Bacillales</taxon>
        <taxon>Paenibacillaceae</taxon>
        <taxon>Paenibacillus</taxon>
    </lineage>
</organism>
<name>R9LGD2_9BACL</name>
<feature type="coiled-coil region" evidence="4">
    <location>
        <begin position="647"/>
        <end position="674"/>
    </location>
</feature>
<sequence length="1158" mass="124997">MKPITLKLAGLQSYREMQTIDFTELCETGLFGIFGPTGSGKSTILDAITLALYGKVGRASGGTQGIMNHLEDALFVAFTFELTSAAGTERYRVERRFKRQGELSVSNTISRFIEILPDDEEKVIADKLADVTRCVEQKLGLKMDDFTRAVVLPQGKFAEFLSLKGADRRAMLQRLFHLEKYGDLLGQKLTRKVRANEQRRAEVAAEQQGLGNASAEALEQAAAAVQEAAALAAERRRELLHAQQRYDQLAKVRELAVERAERAAQLEALRAQGGEIAALEAKLARGSAAEALRPVLTAWQEAQRAAAARALAAAEAEQAARAAAAAAAEASAAAEAAAAALGREEPALLVRLEQLEQARSLQEEAARLGAELQRIAAQRAEGAQRKQLLAEQTAKEEQLLAKAQTRQRELEQQLKATEVKAEERQQAQAAVRLAQQLAALQEQLAQAEQEEAAARTSLQQAEGKLEQIVREVAEVQLSSQTLAGQLAEAALELTMLEKELQQHAAELTGSEQSLRQALKVRERHLWATRLAEQLQDGEPCPVCGSAHHPAPAEAEDDGVTGGEAELETLAALIAEARELQFAVARDRDACSALLQALAPAGGATSDSGGEAAAAPGAFAAGEAAASAEVAATAAALAAPSAAAPAGLAALQRQAAALAERHAACRRRLEALQRDGRAAQSALAVLQPQRAAAEAAEAAASGQLKQAAARSAQHREALAAKQREWAELYPGLSPEEAARQMEAYAAKDRLAEDLRGRLAVSVPFIEEKTAKLQALTGEIIELDKTLVQWEVQEQGKQELLREKQERLHAVAGERPVDELLAEAREKLATLRQQAERSRAMQTETAARSHELAKAEALAAQAAAAARDQEAELQVRWVQALEASPFEEEASVLNNLLAPGEAELLVETVQQHRSREQELVISLSELDAKLSGQTVSDEEWQYIGAALAAAKEQDEAALQLKARAERDWEDLQVRHVRWQELEQVRSQLEHEAGLLAKLQSALRGNAFVEYVAEEQLMNVSHAASQRLRFLTKQRYALETDSGGGFVIRDDASGGVKRPVATLSGGETFLASLALALALSAQIQLRGQYPLQFFFLDEGFGTLDPELLDTVITSLEHLHHDHLSVGIISHVAELQTRLARKLVVIPAESGGAGSQIKLERL</sequence>
<accession>R9LGD2</accession>
<dbReference type="EMBL" id="ASSZ01000011">
    <property type="protein sequence ID" value="EOS57824.1"/>
    <property type="molecule type" value="Genomic_DNA"/>
</dbReference>
<reference evidence="6 7" key="1">
    <citation type="submission" date="2013-04" db="EMBL/GenBank/DDBJ databases">
        <title>The Genome Sequence of Paenibacillus barengoltzii G22.</title>
        <authorList>
            <consortium name="The Broad Institute Genomics Platform"/>
            <consortium name="The Broad Institute Genome Sequencing Center for Infectious Disease"/>
            <person name="Earl A."/>
            <person name="Xavier R."/>
            <person name="Elson C."/>
            <person name="Duck W."/>
            <person name="Walker B."/>
            <person name="Young S."/>
            <person name="Zeng Q."/>
            <person name="Gargeya S."/>
            <person name="Fitzgerald M."/>
            <person name="Haas B."/>
            <person name="Abouelleil A."/>
            <person name="Allen A.W."/>
            <person name="Alvarado L."/>
            <person name="Arachchi H.M."/>
            <person name="Berlin A.M."/>
            <person name="Chapman S.B."/>
            <person name="Gainer-Dewar J."/>
            <person name="Goldberg J."/>
            <person name="Griggs A."/>
            <person name="Gujja S."/>
            <person name="Hansen M."/>
            <person name="Howarth C."/>
            <person name="Imamovic A."/>
            <person name="Ireland A."/>
            <person name="Larimer J."/>
            <person name="McCowan C."/>
            <person name="Murphy C."/>
            <person name="Pearson M."/>
            <person name="Poon T.W."/>
            <person name="Priest M."/>
            <person name="Roberts A."/>
            <person name="Saif S."/>
            <person name="Shea T."/>
            <person name="Sisk P."/>
            <person name="Sykes S."/>
            <person name="Wortman J."/>
            <person name="Nusbaum C."/>
            <person name="Birren B."/>
        </authorList>
    </citation>
    <scope>NUCLEOTIDE SEQUENCE [LARGE SCALE GENOMIC DNA]</scope>
    <source>
        <strain evidence="6 7">G22</strain>
    </source>
</reference>
<feature type="coiled-coil region" evidence="4">
    <location>
        <begin position="351"/>
        <end position="513"/>
    </location>
</feature>
<dbReference type="GO" id="GO:0006302">
    <property type="term" value="P:double-strand break repair"/>
    <property type="evidence" value="ECO:0007669"/>
    <property type="project" value="InterPro"/>
</dbReference>
<gene>
    <name evidence="6" type="ORF">C812_00870</name>
</gene>
<feature type="domain" description="Rad50/SbcC-type AAA" evidence="5">
    <location>
        <begin position="6"/>
        <end position="195"/>
    </location>
</feature>
<protein>
    <recommendedName>
        <fullName evidence="3">Nuclease SbcCD subunit C</fullName>
    </recommendedName>
</protein>
<evidence type="ECO:0000259" key="5">
    <source>
        <dbReference type="Pfam" id="PF13476"/>
    </source>
</evidence>
<feature type="coiled-coil region" evidence="4">
    <location>
        <begin position="215"/>
        <end position="272"/>
    </location>
</feature>
<evidence type="ECO:0000256" key="3">
    <source>
        <dbReference type="ARBA" id="ARBA00013368"/>
    </source>
</evidence>
<evidence type="ECO:0000256" key="1">
    <source>
        <dbReference type="ARBA" id="ARBA00006930"/>
    </source>
</evidence>
<evidence type="ECO:0000313" key="6">
    <source>
        <dbReference type="EMBL" id="EOS57824.1"/>
    </source>
</evidence>
<comment type="subunit">
    <text evidence="2">Heterodimer of SbcC and SbcD.</text>
</comment>
<dbReference type="Pfam" id="PF13558">
    <property type="entry name" value="SbcC_Walker_B"/>
    <property type="match status" value="1"/>
</dbReference>
<dbReference type="PANTHER" id="PTHR32114:SF2">
    <property type="entry name" value="ABC TRANSPORTER ABCH.3"/>
    <property type="match status" value="1"/>
</dbReference>
<dbReference type="InterPro" id="IPR038729">
    <property type="entry name" value="Rad50/SbcC_AAA"/>
</dbReference>
<comment type="caution">
    <text evidence="6">The sequence shown here is derived from an EMBL/GenBank/DDBJ whole genome shotgun (WGS) entry which is preliminary data.</text>
</comment>
<keyword evidence="4" id="KW-0175">Coiled coil</keyword>
<dbReference type="GeneID" id="43343925"/>
<dbReference type="PANTHER" id="PTHR32114">
    <property type="entry name" value="ABC TRANSPORTER ABCH.3"/>
    <property type="match status" value="1"/>
</dbReference>
<dbReference type="HOGENOM" id="CLU_004785_1_2_9"/>
<dbReference type="OrthoDB" id="9795626at2"/>
<dbReference type="RefSeq" id="WP_016311446.1">
    <property type="nucleotide sequence ID" value="NZ_KE159652.1"/>
</dbReference>
<evidence type="ECO:0000256" key="4">
    <source>
        <dbReference type="SAM" id="Coils"/>
    </source>
</evidence>
<comment type="similarity">
    <text evidence="1">Belongs to the SMC family. SbcC subfamily.</text>
</comment>